<dbReference type="AlphaFoldDB" id="A0A642V548"/>
<keyword evidence="3" id="KW-1185">Reference proteome</keyword>
<reference evidence="2" key="1">
    <citation type="journal article" date="2019" name="G3 (Bethesda)">
        <title>Genome Assemblies of Two Rare Opportunistic Yeast Pathogens: Diutina rugosa (syn. Candida rugosa) and Trichomonascus ciferrii (syn. Candida ciferrii).</title>
        <authorList>
            <person name="Mixao V."/>
            <person name="Saus E."/>
            <person name="Hansen A.P."/>
            <person name="Lass-Florl C."/>
            <person name="Gabaldon T."/>
        </authorList>
    </citation>
    <scope>NUCLEOTIDE SEQUENCE</scope>
    <source>
        <strain evidence="2">CBS 4856</strain>
    </source>
</reference>
<dbReference type="VEuPathDB" id="FungiDB:TRICI_002747"/>
<name>A0A642V548_9ASCO</name>
<feature type="region of interest" description="Disordered" evidence="1">
    <location>
        <begin position="75"/>
        <end position="133"/>
    </location>
</feature>
<comment type="caution">
    <text evidence="2">The sequence shown here is derived from an EMBL/GenBank/DDBJ whole genome shotgun (WGS) entry which is preliminary data.</text>
</comment>
<dbReference type="Proteomes" id="UP000761534">
    <property type="component" value="Unassembled WGS sequence"/>
</dbReference>
<proteinExistence type="predicted"/>
<evidence type="ECO:0000256" key="1">
    <source>
        <dbReference type="SAM" id="MobiDB-lite"/>
    </source>
</evidence>
<feature type="compositionally biased region" description="Low complexity" evidence="1">
    <location>
        <begin position="123"/>
        <end position="133"/>
    </location>
</feature>
<gene>
    <name evidence="2" type="ORF">TRICI_002747</name>
</gene>
<protein>
    <submittedName>
        <fullName evidence="2">Uncharacterized protein</fullName>
    </submittedName>
</protein>
<sequence>MTSGLGWAKPGGPGAFVAIVGLVDVIGSECGVTRPNVADSGIDLPDTIRKHYIGPFGSLSSAIYYISQYETETQSKSYQNKASMDGPKSPALKPTTPRHKGEVVKSPSTISFLSLNDPVSKPSSSSTSTTRVR</sequence>
<evidence type="ECO:0000313" key="2">
    <source>
        <dbReference type="EMBL" id="KAA8915138.1"/>
    </source>
</evidence>
<evidence type="ECO:0000313" key="3">
    <source>
        <dbReference type="Proteomes" id="UP000761534"/>
    </source>
</evidence>
<dbReference type="EMBL" id="SWFS01000184">
    <property type="protein sequence ID" value="KAA8915138.1"/>
    <property type="molecule type" value="Genomic_DNA"/>
</dbReference>
<accession>A0A642V548</accession>
<organism evidence="2 3">
    <name type="scientific">Trichomonascus ciferrii</name>
    <dbReference type="NCBI Taxonomy" id="44093"/>
    <lineage>
        <taxon>Eukaryota</taxon>
        <taxon>Fungi</taxon>
        <taxon>Dikarya</taxon>
        <taxon>Ascomycota</taxon>
        <taxon>Saccharomycotina</taxon>
        <taxon>Dipodascomycetes</taxon>
        <taxon>Dipodascales</taxon>
        <taxon>Trichomonascaceae</taxon>
        <taxon>Trichomonascus</taxon>
        <taxon>Trichomonascus ciferrii complex</taxon>
    </lineage>
</organism>